<dbReference type="STRING" id="1131935.PDENDC454_14632"/>
<evidence type="ECO:0000313" key="1">
    <source>
        <dbReference type="EMBL" id="EHQ61548.1"/>
    </source>
</evidence>
<dbReference type="SUPFAM" id="SSF52540">
    <property type="entry name" value="P-loop containing nucleoside triphosphate hydrolases"/>
    <property type="match status" value="1"/>
</dbReference>
<reference evidence="1 2" key="1">
    <citation type="journal article" date="2012" name="J. Bacteriol.">
        <title>Genome Sequence of the Pattern-Forming Social Bacterium Paenibacillus dendritiformis C454 Chiral Morphotype.</title>
        <authorList>
            <person name="Sirota-Madi A."/>
            <person name="Olender T."/>
            <person name="Helman Y."/>
            <person name="Brainis I."/>
            <person name="Finkelshtein A."/>
            <person name="Roth D."/>
            <person name="Hagai E."/>
            <person name="Leshkowitz D."/>
            <person name="Brodsky L."/>
            <person name="Galatenko V."/>
            <person name="Nikolaev V."/>
            <person name="Gutnick D.L."/>
            <person name="Lancet D."/>
            <person name="Ben-Jacob E."/>
        </authorList>
    </citation>
    <scope>NUCLEOTIDE SEQUENCE [LARGE SCALE GENOMIC DNA]</scope>
    <source>
        <strain evidence="1 2">C454</strain>
    </source>
</reference>
<dbReference type="Gene3D" id="3.40.50.300">
    <property type="entry name" value="P-loop containing nucleotide triphosphate hydrolases"/>
    <property type="match status" value="1"/>
</dbReference>
<dbReference type="PATRIC" id="fig|1131935.3.peg.3039"/>
<dbReference type="OrthoDB" id="1420794at2"/>
<keyword evidence="1" id="KW-0418">Kinase</keyword>
<dbReference type="Proteomes" id="UP000003900">
    <property type="component" value="Unassembled WGS sequence"/>
</dbReference>
<dbReference type="Pfam" id="PF13238">
    <property type="entry name" value="AAA_18"/>
    <property type="match status" value="1"/>
</dbReference>
<accession>H3SHB3</accession>
<evidence type="ECO:0000313" key="2">
    <source>
        <dbReference type="Proteomes" id="UP000003900"/>
    </source>
</evidence>
<comment type="caution">
    <text evidence="1">The sequence shown here is derived from an EMBL/GenBank/DDBJ whole genome shotgun (WGS) entry which is preliminary data.</text>
</comment>
<proteinExistence type="predicted"/>
<sequence length="222" mass="24988">MEFVMKKSAFQTIEQLIQAIDIVPRRHATLVIGIDGCGGSGKSTLASQLAAECPNATVVHMDDFYLPFADIVEGSPMEKPVGADFDWQRMRRQVLCPLSQDREGRYQRYDWDSDTLAEWHTVPVGGVVIVEGVYSIRHELAEQYDVAIWVDCPRETRLSRGLARDGEGARDMWVTNWMVAEDIYMAKHLPHQRADLVVYGTENGGTSVPGLKAKPIIDMMQY</sequence>
<keyword evidence="1" id="KW-0808">Transferase</keyword>
<dbReference type="EMBL" id="AHKH01000035">
    <property type="protein sequence ID" value="EHQ61548.1"/>
    <property type="molecule type" value="Genomic_DNA"/>
</dbReference>
<protein>
    <submittedName>
        <fullName evidence="1">Putative uridine kinase</fullName>
    </submittedName>
</protein>
<gene>
    <name evidence="1" type="ORF">PDENDC454_14632</name>
</gene>
<dbReference type="GO" id="GO:0016301">
    <property type="term" value="F:kinase activity"/>
    <property type="evidence" value="ECO:0007669"/>
    <property type="project" value="UniProtKB-KW"/>
</dbReference>
<dbReference type="PRINTS" id="PR00988">
    <property type="entry name" value="URIDINKINASE"/>
</dbReference>
<dbReference type="PANTHER" id="PTHR10285">
    <property type="entry name" value="URIDINE KINASE"/>
    <property type="match status" value="1"/>
</dbReference>
<dbReference type="RefSeq" id="WP_006677423.1">
    <property type="nucleotide sequence ID" value="NZ_AHKH01000035.1"/>
</dbReference>
<organism evidence="1 2">
    <name type="scientific">Paenibacillus dendritiformis C454</name>
    <dbReference type="NCBI Taxonomy" id="1131935"/>
    <lineage>
        <taxon>Bacteria</taxon>
        <taxon>Bacillati</taxon>
        <taxon>Bacillota</taxon>
        <taxon>Bacilli</taxon>
        <taxon>Bacillales</taxon>
        <taxon>Paenibacillaceae</taxon>
        <taxon>Paenibacillus</taxon>
    </lineage>
</organism>
<dbReference type="InterPro" id="IPR027417">
    <property type="entry name" value="P-loop_NTPase"/>
</dbReference>
<name>H3SHB3_9BACL</name>
<dbReference type="AlphaFoldDB" id="H3SHB3"/>
<keyword evidence="2" id="KW-1185">Reference proteome</keyword>